<evidence type="ECO:0000313" key="3">
    <source>
        <dbReference type="EMBL" id="CAA9325976.1"/>
    </source>
</evidence>
<dbReference type="GO" id="GO:0008448">
    <property type="term" value="F:N-acetylglucosamine-6-phosphate deacetylase activity"/>
    <property type="evidence" value="ECO:0007669"/>
    <property type="project" value="TreeGrafter"/>
</dbReference>
<proteinExistence type="predicted"/>
<dbReference type="Gene3D" id="3.20.20.140">
    <property type="entry name" value="Metal-dependent hydrolases"/>
    <property type="match status" value="1"/>
</dbReference>
<dbReference type="GO" id="GO:0006046">
    <property type="term" value="P:N-acetylglucosamine catabolic process"/>
    <property type="evidence" value="ECO:0007669"/>
    <property type="project" value="TreeGrafter"/>
</dbReference>
<reference evidence="3" key="1">
    <citation type="submission" date="2020-02" db="EMBL/GenBank/DDBJ databases">
        <authorList>
            <person name="Meier V. D."/>
        </authorList>
    </citation>
    <scope>NUCLEOTIDE SEQUENCE</scope>
    <source>
        <strain evidence="3">AVDCRST_MAG40</strain>
    </source>
</reference>
<dbReference type="AlphaFoldDB" id="A0A6J4L976"/>
<gene>
    <name evidence="3" type="ORF">AVDCRST_MAG40-1697</name>
</gene>
<evidence type="ECO:0000259" key="2">
    <source>
        <dbReference type="Pfam" id="PF01979"/>
    </source>
</evidence>
<keyword evidence="1" id="KW-0378">Hydrolase</keyword>
<dbReference type="PANTHER" id="PTHR11113:SF14">
    <property type="entry name" value="N-ACETYLGLUCOSAMINE-6-PHOSPHATE DEACETYLASE"/>
    <property type="match status" value="1"/>
</dbReference>
<feature type="domain" description="Amidohydrolase-related" evidence="2">
    <location>
        <begin position="55"/>
        <end position="104"/>
    </location>
</feature>
<accession>A0A6J4L976</accession>
<dbReference type="Pfam" id="PF01979">
    <property type="entry name" value="Amidohydro_1"/>
    <property type="match status" value="1"/>
</dbReference>
<dbReference type="PANTHER" id="PTHR11113">
    <property type="entry name" value="N-ACETYLGLUCOSAMINE-6-PHOSPHATE DEACETYLASE"/>
    <property type="match status" value="1"/>
</dbReference>
<sequence>MLTIIENGDVYAPEPRGRQSVLLVDSKIGAVGAVDARAADRLGVEVAVVDATDCIVTPGFIDPHAHLLGGSGEDGGLSTQTPEIVLSELVPHGTTTVVGLLGVDTTMKTMAGLLAR</sequence>
<dbReference type="InterPro" id="IPR006680">
    <property type="entry name" value="Amidohydro-rel"/>
</dbReference>
<organism evidence="3">
    <name type="scientific">uncultured Gemmatimonadaceae bacterium</name>
    <dbReference type="NCBI Taxonomy" id="246130"/>
    <lineage>
        <taxon>Bacteria</taxon>
        <taxon>Pseudomonadati</taxon>
        <taxon>Gemmatimonadota</taxon>
        <taxon>Gemmatimonadia</taxon>
        <taxon>Gemmatimonadales</taxon>
        <taxon>Gemmatimonadaceae</taxon>
        <taxon>environmental samples</taxon>
    </lineage>
</organism>
<name>A0A6J4L976_9BACT</name>
<dbReference type="InterPro" id="IPR011059">
    <property type="entry name" value="Metal-dep_hydrolase_composite"/>
</dbReference>
<dbReference type="Gene3D" id="2.30.40.10">
    <property type="entry name" value="Urease, subunit C, domain 1"/>
    <property type="match status" value="1"/>
</dbReference>
<feature type="non-terminal residue" evidence="3">
    <location>
        <position position="116"/>
    </location>
</feature>
<dbReference type="EMBL" id="CADCTX010000529">
    <property type="protein sequence ID" value="CAA9325976.1"/>
    <property type="molecule type" value="Genomic_DNA"/>
</dbReference>
<protein>
    <recommendedName>
        <fullName evidence="2">Amidohydrolase-related domain-containing protein</fullName>
    </recommendedName>
</protein>
<evidence type="ECO:0000256" key="1">
    <source>
        <dbReference type="ARBA" id="ARBA00022801"/>
    </source>
</evidence>
<dbReference type="SUPFAM" id="SSF51338">
    <property type="entry name" value="Composite domain of metallo-dependent hydrolases"/>
    <property type="match status" value="1"/>
</dbReference>